<feature type="repeat" description="ANK" evidence="1">
    <location>
        <begin position="86"/>
        <end position="108"/>
    </location>
</feature>
<dbReference type="SUPFAM" id="SSF48403">
    <property type="entry name" value="Ankyrin repeat"/>
    <property type="match status" value="1"/>
</dbReference>
<dbReference type="SMART" id="SM00248">
    <property type="entry name" value="ANK"/>
    <property type="match status" value="9"/>
</dbReference>
<evidence type="ECO:0000256" key="2">
    <source>
        <dbReference type="SAM" id="MobiDB-lite"/>
    </source>
</evidence>
<sequence length="818" mass="91204">MNYQTEVLKFTQILTSIRESNEDRNVVTELKKCLPFISLDKRYNLLVENKTIHLAAVKGYVDTIRHLLDDISVEQKVELLKLQNSYGNTAIHRAAFRGHTDTIKCLLDGVSVDQKVELVKILNRYGDTAIHRAVWENYTETIKSLLDCVLGDQKVELLKLQNSCGNTAIHCAAWDGDTDTIQCLLDYISLQQKVELLKIQSGEDATAIHCAVWDGNTDIIKCLLDGVSVDRKVELLKVQRSDGNTAMHCSAMRGHTETINCLLDGVSVDQKVELLKIQNGYGTTAIHRTALSGHKDTINSLLDCILVDQKVELLRIQDTDGWTAIHRAALRGHTDTIKCLLDGVPVEQQVELLMIEDIDGDTAMQKAAEANQTETFALLTSQLTAEQNTNHFNISNNAGKLLSDVGVDEEIFELLPVPAKHRVGSTNQIEVQPSSLQTVPQLINLKPALSQPFLQPTNGSHLMPSVPTPSTPQWFSRPENPTVSVPSQSPQLNAPSSNHSADWSPFNPPSFTNMISTNPSHLDHESNIHREVNTYFERPLPPMASSSNKVSPRVHIHEGIEKTMDNLMHSTKVPYLIDSVVAAPHQNIPATVVVRQTVSLSTRSDEPFKSQVKNCKVAVKVQGENTVYSFEDHMTIGDLRRSIKEDCETGVMCRVVDEDKSRYSDSLRLGLVDVPFSIFVGDQETLVTERVNDKQAGQELSAPNAAKDFQYVQTPEQAIQLMEYVHKQLASKRAKSIHDALKPTGKCRKTIDRFRYIYYLSVLDKNKLVEIIGQWMDKAKKGGMCALGKLCEEATDWSKVVEAANDGKLTIFGMKKDK</sequence>
<dbReference type="PANTHER" id="PTHR24121">
    <property type="entry name" value="NO MECHANORECEPTOR POTENTIAL C, ISOFORM D-RELATED"/>
    <property type="match status" value="1"/>
</dbReference>
<keyword evidence="1" id="KW-0040">ANK repeat</keyword>
<dbReference type="InterPro" id="IPR002110">
    <property type="entry name" value="Ankyrin_rpt"/>
</dbReference>
<evidence type="ECO:0000313" key="4">
    <source>
        <dbReference type="Proteomes" id="UP000593567"/>
    </source>
</evidence>
<feature type="region of interest" description="Disordered" evidence="2">
    <location>
        <begin position="454"/>
        <end position="501"/>
    </location>
</feature>
<dbReference type="EMBL" id="VXIV02002881">
    <property type="protein sequence ID" value="KAF6022210.1"/>
    <property type="molecule type" value="Genomic_DNA"/>
</dbReference>
<organism evidence="3 4">
    <name type="scientific">Bugula neritina</name>
    <name type="common">Brown bryozoan</name>
    <name type="synonym">Sertularia neritina</name>
    <dbReference type="NCBI Taxonomy" id="10212"/>
    <lineage>
        <taxon>Eukaryota</taxon>
        <taxon>Metazoa</taxon>
        <taxon>Spiralia</taxon>
        <taxon>Lophotrochozoa</taxon>
        <taxon>Bryozoa</taxon>
        <taxon>Gymnolaemata</taxon>
        <taxon>Cheilostomatida</taxon>
        <taxon>Flustrina</taxon>
        <taxon>Buguloidea</taxon>
        <taxon>Bugulidae</taxon>
        <taxon>Bugula</taxon>
    </lineage>
</organism>
<accession>A0A7J7J7N0</accession>
<name>A0A7J7J7N0_BUGNE</name>
<evidence type="ECO:0000256" key="1">
    <source>
        <dbReference type="PROSITE-ProRule" id="PRU00023"/>
    </source>
</evidence>
<dbReference type="PANTHER" id="PTHR24121:SF23">
    <property type="entry name" value="NO MECHANORECEPTOR POTENTIAL C, ISOFORM H"/>
    <property type="match status" value="1"/>
</dbReference>
<evidence type="ECO:0000313" key="3">
    <source>
        <dbReference type="EMBL" id="KAF6022210.1"/>
    </source>
</evidence>
<feature type="compositionally biased region" description="Polar residues" evidence="2">
    <location>
        <begin position="471"/>
        <end position="501"/>
    </location>
</feature>
<gene>
    <name evidence="3" type="ORF">EB796_019488</name>
</gene>
<dbReference type="PROSITE" id="PS50088">
    <property type="entry name" value="ANK_REPEAT"/>
    <property type="match status" value="2"/>
</dbReference>
<keyword evidence="4" id="KW-1185">Reference proteome</keyword>
<dbReference type="InterPro" id="IPR036770">
    <property type="entry name" value="Ankyrin_rpt-contain_sf"/>
</dbReference>
<dbReference type="AlphaFoldDB" id="A0A7J7J7N0"/>
<comment type="caution">
    <text evidence="3">The sequence shown here is derived from an EMBL/GenBank/DDBJ whole genome shotgun (WGS) entry which is preliminary data.</text>
</comment>
<reference evidence="3" key="1">
    <citation type="submission" date="2020-06" db="EMBL/GenBank/DDBJ databases">
        <title>Draft genome of Bugula neritina, a colonial animal packing powerful symbionts and potential medicines.</title>
        <authorList>
            <person name="Rayko M."/>
        </authorList>
    </citation>
    <scope>NUCLEOTIDE SEQUENCE [LARGE SCALE GENOMIC DNA]</scope>
    <source>
        <strain evidence="3">Kwan_BN1</strain>
    </source>
</reference>
<dbReference type="Pfam" id="PF12796">
    <property type="entry name" value="Ank_2"/>
    <property type="match status" value="4"/>
</dbReference>
<proteinExistence type="predicted"/>
<dbReference type="Gene3D" id="1.25.40.20">
    <property type="entry name" value="Ankyrin repeat-containing domain"/>
    <property type="match status" value="3"/>
</dbReference>
<protein>
    <submittedName>
        <fullName evidence="3">Uncharacterized protein</fullName>
    </submittedName>
</protein>
<dbReference type="OrthoDB" id="7464126at2759"/>
<feature type="repeat" description="ANK" evidence="1">
    <location>
        <begin position="320"/>
        <end position="342"/>
    </location>
</feature>
<dbReference type="Proteomes" id="UP000593567">
    <property type="component" value="Unassembled WGS sequence"/>
</dbReference>
<dbReference type="PROSITE" id="PS50297">
    <property type="entry name" value="ANK_REP_REGION"/>
    <property type="match status" value="2"/>
</dbReference>